<evidence type="ECO:0000313" key="2">
    <source>
        <dbReference type="Proteomes" id="UP000275385"/>
    </source>
</evidence>
<organism evidence="1 2">
    <name type="scientific">Coniochaeta pulveracea</name>
    <dbReference type="NCBI Taxonomy" id="177199"/>
    <lineage>
        <taxon>Eukaryota</taxon>
        <taxon>Fungi</taxon>
        <taxon>Dikarya</taxon>
        <taxon>Ascomycota</taxon>
        <taxon>Pezizomycotina</taxon>
        <taxon>Sordariomycetes</taxon>
        <taxon>Sordariomycetidae</taxon>
        <taxon>Coniochaetales</taxon>
        <taxon>Coniochaetaceae</taxon>
        <taxon>Coniochaeta</taxon>
    </lineage>
</organism>
<name>A0A420XXM6_9PEZI</name>
<reference evidence="1 2" key="1">
    <citation type="submission" date="2018-08" db="EMBL/GenBank/DDBJ databases">
        <title>Draft genome of the lignicolous fungus Coniochaeta pulveracea.</title>
        <authorList>
            <person name="Borstlap C.J."/>
            <person name="De Witt R.N."/>
            <person name="Botha A."/>
            <person name="Volschenk H."/>
        </authorList>
    </citation>
    <scope>NUCLEOTIDE SEQUENCE [LARGE SCALE GENOMIC DNA]</scope>
    <source>
        <strain evidence="1 2">CAB683</strain>
    </source>
</reference>
<sequence>MILINRYTLFQNAPRSLVTTMLAGGYDHLIVGCFVKLATTSGGYRHTVSRGIQRTQVVTLMTGRNLVNLYWIL</sequence>
<gene>
    <name evidence="1" type="ORF">DL546_002951</name>
</gene>
<protein>
    <submittedName>
        <fullName evidence="1">Uncharacterized protein</fullName>
    </submittedName>
</protein>
<dbReference type="EMBL" id="QVQW01000107">
    <property type="protein sequence ID" value="RKU40396.1"/>
    <property type="molecule type" value="Genomic_DNA"/>
</dbReference>
<comment type="caution">
    <text evidence="1">The sequence shown here is derived from an EMBL/GenBank/DDBJ whole genome shotgun (WGS) entry which is preliminary data.</text>
</comment>
<accession>A0A420XXM6</accession>
<dbReference type="AlphaFoldDB" id="A0A420XXM6"/>
<dbReference type="Proteomes" id="UP000275385">
    <property type="component" value="Unassembled WGS sequence"/>
</dbReference>
<evidence type="ECO:0000313" key="1">
    <source>
        <dbReference type="EMBL" id="RKU40396.1"/>
    </source>
</evidence>
<keyword evidence="2" id="KW-1185">Reference proteome</keyword>
<proteinExistence type="predicted"/>